<evidence type="ECO:0000256" key="1">
    <source>
        <dbReference type="ARBA" id="ARBA00022679"/>
    </source>
</evidence>
<dbReference type="Pfam" id="PF04263">
    <property type="entry name" value="TPK_catalytic"/>
    <property type="match status" value="1"/>
</dbReference>
<name>I5AV89_EUBC6</name>
<dbReference type="eggNOG" id="COG1564">
    <property type="taxonomic scope" value="Bacteria"/>
</dbReference>
<dbReference type="SUPFAM" id="SSF63862">
    <property type="entry name" value="Thiamin pyrophosphokinase, substrate-binding domain"/>
    <property type="match status" value="1"/>
</dbReference>
<keyword evidence="1" id="KW-0808">Transferase</keyword>
<protein>
    <recommendedName>
        <fullName evidence="5">Thiamine diphosphokinase</fullName>
        <ecNumber evidence="5">2.7.6.2</ecNumber>
    </recommendedName>
</protein>
<dbReference type="GO" id="GO:0016301">
    <property type="term" value="F:kinase activity"/>
    <property type="evidence" value="ECO:0007669"/>
    <property type="project" value="UniProtKB-KW"/>
</dbReference>
<dbReference type="Gene3D" id="3.40.50.10240">
    <property type="entry name" value="Thiamin pyrophosphokinase, catalytic domain"/>
    <property type="match status" value="1"/>
</dbReference>
<dbReference type="EMBL" id="CM001487">
    <property type="protein sequence ID" value="EIM57712.1"/>
    <property type="molecule type" value="Genomic_DNA"/>
</dbReference>
<dbReference type="Proteomes" id="UP000005753">
    <property type="component" value="Chromosome"/>
</dbReference>
<reference evidence="7 8" key="2">
    <citation type="submission" date="2012-02" db="EMBL/GenBank/DDBJ databases">
        <title>Improved High-Quality Draft sequence of Eubacterium cellulosolvens 6.</title>
        <authorList>
            <consortium name="US DOE Joint Genome Institute"/>
            <person name="Lucas S."/>
            <person name="Han J."/>
            <person name="Lapidus A."/>
            <person name="Cheng J.-F."/>
            <person name="Goodwin L."/>
            <person name="Pitluck S."/>
            <person name="Peters L."/>
            <person name="Mikhailova N."/>
            <person name="Gu W."/>
            <person name="Detter J.C."/>
            <person name="Han C."/>
            <person name="Tapia R."/>
            <person name="Land M."/>
            <person name="Hauser L."/>
            <person name="Kyrpides N."/>
            <person name="Ivanova N."/>
            <person name="Pagani I."/>
            <person name="Johnson E."/>
            <person name="Mukhopadhyay B."/>
            <person name="Anderson I."/>
            <person name="Woyke T."/>
        </authorList>
    </citation>
    <scope>NUCLEOTIDE SEQUENCE [LARGE SCALE GENOMIC DNA]</scope>
    <source>
        <strain evidence="7 8">6</strain>
    </source>
</reference>
<dbReference type="InterPro" id="IPR007371">
    <property type="entry name" value="TPK_catalytic"/>
</dbReference>
<organism evidence="7 8">
    <name type="scientific">Eubacterium cellulosolvens (strain ATCC 43171 / JCM 9499 / 6)</name>
    <name type="common">Cillobacterium cellulosolvens</name>
    <dbReference type="NCBI Taxonomy" id="633697"/>
    <lineage>
        <taxon>Bacteria</taxon>
        <taxon>Bacillati</taxon>
        <taxon>Bacillota</taxon>
        <taxon>Clostridia</taxon>
        <taxon>Eubacteriales</taxon>
        <taxon>Eubacteriaceae</taxon>
        <taxon>Eubacterium</taxon>
    </lineage>
</organism>
<evidence type="ECO:0000313" key="7">
    <source>
        <dbReference type="EMBL" id="EIM57712.1"/>
    </source>
</evidence>
<dbReference type="SUPFAM" id="SSF63999">
    <property type="entry name" value="Thiamin pyrophosphokinase, catalytic domain"/>
    <property type="match status" value="1"/>
</dbReference>
<dbReference type="EC" id="2.7.6.2" evidence="5"/>
<dbReference type="GO" id="GO:0006772">
    <property type="term" value="P:thiamine metabolic process"/>
    <property type="evidence" value="ECO:0007669"/>
    <property type="project" value="UniProtKB-UniRule"/>
</dbReference>
<dbReference type="GO" id="GO:0030975">
    <property type="term" value="F:thiamine binding"/>
    <property type="evidence" value="ECO:0007669"/>
    <property type="project" value="InterPro"/>
</dbReference>
<dbReference type="Pfam" id="PF04265">
    <property type="entry name" value="TPK_B1_binding"/>
    <property type="match status" value="1"/>
</dbReference>
<keyword evidence="8" id="KW-1185">Reference proteome</keyword>
<dbReference type="InterPro" id="IPR053149">
    <property type="entry name" value="TPK"/>
</dbReference>
<reference evidence="7 8" key="1">
    <citation type="submission" date="2010-08" db="EMBL/GenBank/DDBJ databases">
        <authorList>
            <consortium name="US DOE Joint Genome Institute (JGI-PGF)"/>
            <person name="Lucas S."/>
            <person name="Copeland A."/>
            <person name="Lapidus A."/>
            <person name="Cheng J.-F."/>
            <person name="Bruce D."/>
            <person name="Goodwin L."/>
            <person name="Pitluck S."/>
            <person name="Land M.L."/>
            <person name="Hauser L."/>
            <person name="Chang Y.-J."/>
            <person name="Anderson I.J."/>
            <person name="Johnson E."/>
            <person name="Mulhopadhyay B."/>
            <person name="Kyrpides N."/>
            <person name="Woyke T.J."/>
        </authorList>
    </citation>
    <scope>NUCLEOTIDE SEQUENCE [LARGE SCALE GENOMIC DNA]</scope>
    <source>
        <strain evidence="7 8">6</strain>
    </source>
</reference>
<dbReference type="SMART" id="SM00983">
    <property type="entry name" value="TPK_B1_binding"/>
    <property type="match status" value="1"/>
</dbReference>
<dbReference type="HOGENOM" id="CLU_044237_1_1_9"/>
<dbReference type="CDD" id="cd07995">
    <property type="entry name" value="TPK"/>
    <property type="match status" value="1"/>
</dbReference>
<dbReference type="PANTHER" id="PTHR41299:SF1">
    <property type="entry name" value="THIAMINE PYROPHOSPHOKINASE"/>
    <property type="match status" value="1"/>
</dbReference>
<evidence type="ECO:0000256" key="4">
    <source>
        <dbReference type="ARBA" id="ARBA00022840"/>
    </source>
</evidence>
<dbReference type="PANTHER" id="PTHR41299">
    <property type="entry name" value="THIAMINE PYROPHOSPHOKINASE"/>
    <property type="match status" value="1"/>
</dbReference>
<dbReference type="AlphaFoldDB" id="I5AV89"/>
<dbReference type="InterPro" id="IPR007373">
    <property type="entry name" value="Thiamin_PyroPKinase_B1-bd"/>
</dbReference>
<proteinExistence type="predicted"/>
<dbReference type="NCBIfam" id="TIGR01378">
    <property type="entry name" value="thi_PPkinase"/>
    <property type="match status" value="1"/>
</dbReference>
<evidence type="ECO:0000256" key="3">
    <source>
        <dbReference type="ARBA" id="ARBA00022777"/>
    </source>
</evidence>
<keyword evidence="2" id="KW-0547">Nucleotide-binding</keyword>
<evidence type="ECO:0000256" key="2">
    <source>
        <dbReference type="ARBA" id="ARBA00022741"/>
    </source>
</evidence>
<dbReference type="STRING" id="633697.EubceDRAFT1_1938"/>
<dbReference type="GO" id="GO:0004788">
    <property type="term" value="F:thiamine diphosphokinase activity"/>
    <property type="evidence" value="ECO:0007669"/>
    <property type="project" value="UniProtKB-UniRule"/>
</dbReference>
<dbReference type="GO" id="GO:0009229">
    <property type="term" value="P:thiamine diphosphate biosynthetic process"/>
    <property type="evidence" value="ECO:0007669"/>
    <property type="project" value="InterPro"/>
</dbReference>
<dbReference type="InterPro" id="IPR006282">
    <property type="entry name" value="Thi_PPkinase"/>
</dbReference>
<dbReference type="InterPro" id="IPR036371">
    <property type="entry name" value="TPK_B1-bd_sf"/>
</dbReference>
<keyword evidence="4" id="KW-0067">ATP-binding</keyword>
<accession>I5AV89</accession>
<dbReference type="GO" id="GO:0005524">
    <property type="term" value="F:ATP binding"/>
    <property type="evidence" value="ECO:0007669"/>
    <property type="project" value="UniProtKB-KW"/>
</dbReference>
<sequence length="220" mass="24235">MKTKAIVLSGGCIDRETAMRLMEEVKPDFVIAADRGLAVCDNCGIHPDYIVGDFDSLEHAETLTGKYRALGVPVETYRPEKDMTDTDIALEKASALGAEEIFFLGATGTRLDHTLSNIFNLYKLRMRGITGVIVDKNNRITMPCGKRVVLKKNCQYGRYLSFFAFNGPVTGLTLEGLKYPLNHAVLRPADGGLAVSNEFASDEAVITYEDGVLIMMETRD</sequence>
<keyword evidence="3 7" id="KW-0418">Kinase</keyword>
<evidence type="ECO:0000313" key="8">
    <source>
        <dbReference type="Proteomes" id="UP000005753"/>
    </source>
</evidence>
<evidence type="ECO:0000259" key="6">
    <source>
        <dbReference type="SMART" id="SM00983"/>
    </source>
</evidence>
<feature type="domain" description="Thiamin pyrophosphokinase thiamin-binding" evidence="6">
    <location>
        <begin position="145"/>
        <end position="214"/>
    </location>
</feature>
<gene>
    <name evidence="7" type="ORF">EubceDRAFT1_1938</name>
</gene>
<dbReference type="InterPro" id="IPR036759">
    <property type="entry name" value="TPK_catalytic_sf"/>
</dbReference>
<evidence type="ECO:0000256" key="5">
    <source>
        <dbReference type="NCBIfam" id="TIGR01378"/>
    </source>
</evidence>